<dbReference type="Proteomes" id="UP000077521">
    <property type="component" value="Unassembled WGS sequence"/>
</dbReference>
<dbReference type="InterPro" id="IPR004352">
    <property type="entry name" value="GH114_TIM-barrel"/>
</dbReference>
<dbReference type="GO" id="GO:0004557">
    <property type="term" value="F:alpha-galactosidase activity"/>
    <property type="evidence" value="ECO:0007669"/>
    <property type="project" value="UniProtKB-EC"/>
</dbReference>
<keyword evidence="5" id="KW-1185">Reference proteome</keyword>
<feature type="non-terminal residue" evidence="4">
    <location>
        <position position="1"/>
    </location>
</feature>
<accession>A0A8T8S924</accession>
<evidence type="ECO:0000313" key="5">
    <source>
        <dbReference type="Proteomes" id="UP000077521"/>
    </source>
</evidence>
<dbReference type="Gene3D" id="3.20.20.70">
    <property type="entry name" value="Aldolase class I"/>
    <property type="match status" value="1"/>
</dbReference>
<protein>
    <recommendedName>
        <fullName evidence="2">alpha-galactosidase</fullName>
        <ecNumber evidence="2">3.2.1.22</ecNumber>
    </recommendedName>
</protein>
<proteinExistence type="predicted"/>
<dbReference type="SUPFAM" id="SSF51445">
    <property type="entry name" value="(Trans)glycosidases"/>
    <property type="match status" value="1"/>
</dbReference>
<dbReference type="PANTHER" id="PTHR35882:SF2">
    <property type="entry name" value="PELA"/>
    <property type="match status" value="1"/>
</dbReference>
<dbReference type="Pfam" id="PF03537">
    <property type="entry name" value="Glyco_hydro_114"/>
    <property type="match status" value="1"/>
</dbReference>
<organism evidence="4 5">
    <name type="scientific">Tilletia indica</name>
    <dbReference type="NCBI Taxonomy" id="43049"/>
    <lineage>
        <taxon>Eukaryota</taxon>
        <taxon>Fungi</taxon>
        <taxon>Dikarya</taxon>
        <taxon>Basidiomycota</taxon>
        <taxon>Ustilaginomycotina</taxon>
        <taxon>Exobasidiomycetes</taxon>
        <taxon>Tilletiales</taxon>
        <taxon>Tilletiaceae</taxon>
        <taxon>Tilletia</taxon>
    </lineage>
</organism>
<gene>
    <name evidence="4" type="ORF">A4X13_0g9571</name>
</gene>
<name>A0A8T8S924_9BASI</name>
<sequence>MAAHISVAIVRNVSDLTIVQYVTGGMPRQRFLLAVALFASTALARPSNVAFWYADEPPLPELSQFEWVVVEPGHVSPSDLAYLKAQGSTVFAYLSVGEYDGDLPAAGLQDAASTIRNSAWNSQVMDLAAPAWRDYLLGRASALKAQGYDGVFLDTLDSFHLQPRESQEPQRLALKSLLQQMHRR</sequence>
<comment type="catalytic activity">
    <reaction evidence="1">
        <text>Hydrolysis of terminal, non-reducing alpha-D-galactose residues in alpha-D-galactosides, including galactose oligosaccharides, galactomannans and galactolipids.</text>
        <dbReference type="EC" id="3.2.1.22"/>
    </reaction>
</comment>
<comment type="caution">
    <text evidence="4">The sequence shown here is derived from an EMBL/GenBank/DDBJ whole genome shotgun (WGS) entry which is preliminary data.</text>
</comment>
<reference evidence="4" key="2">
    <citation type="journal article" date="2019" name="IMA Fungus">
        <title>Genome sequencing and comparison of five Tilletia species to identify candidate genes for the detection of regulated species infecting wheat.</title>
        <authorList>
            <person name="Nguyen H.D.T."/>
            <person name="Sultana T."/>
            <person name="Kesanakurti P."/>
            <person name="Hambleton S."/>
        </authorList>
    </citation>
    <scope>NUCLEOTIDE SEQUENCE</scope>
    <source>
        <strain evidence="4">DAOMC 236416</strain>
    </source>
</reference>
<dbReference type="EMBL" id="LWDF02002898">
    <property type="protein sequence ID" value="KAE8235228.1"/>
    <property type="molecule type" value="Genomic_DNA"/>
</dbReference>
<dbReference type="PANTHER" id="PTHR35882">
    <property type="entry name" value="PELA"/>
    <property type="match status" value="1"/>
</dbReference>
<evidence type="ECO:0000313" key="4">
    <source>
        <dbReference type="EMBL" id="KAE8235228.1"/>
    </source>
</evidence>
<dbReference type="InterPro" id="IPR013785">
    <property type="entry name" value="Aldolase_TIM"/>
</dbReference>
<feature type="domain" description="Glycoside-hydrolase family GH114 TIM-barrel" evidence="3">
    <location>
        <begin position="60"/>
        <end position="162"/>
    </location>
</feature>
<evidence type="ECO:0000259" key="3">
    <source>
        <dbReference type="Pfam" id="PF03537"/>
    </source>
</evidence>
<dbReference type="AlphaFoldDB" id="A0A8T8S924"/>
<evidence type="ECO:0000256" key="1">
    <source>
        <dbReference type="ARBA" id="ARBA00001255"/>
    </source>
</evidence>
<reference evidence="4" key="1">
    <citation type="submission" date="2016-04" db="EMBL/GenBank/DDBJ databases">
        <authorList>
            <person name="Nguyen H.D."/>
            <person name="Samba Siva P."/>
            <person name="Cullis J."/>
            <person name="Levesque C.A."/>
            <person name="Hambleton S."/>
        </authorList>
    </citation>
    <scope>NUCLEOTIDE SEQUENCE</scope>
    <source>
        <strain evidence="4">DAOMC 236416</strain>
    </source>
</reference>
<dbReference type="EC" id="3.2.1.22" evidence="2"/>
<dbReference type="InterPro" id="IPR017853">
    <property type="entry name" value="GH"/>
</dbReference>
<evidence type="ECO:0000256" key="2">
    <source>
        <dbReference type="ARBA" id="ARBA00012755"/>
    </source>
</evidence>